<dbReference type="Proteomes" id="UP001439008">
    <property type="component" value="Unassembled WGS sequence"/>
</dbReference>
<keyword evidence="1" id="KW-0694">RNA-binding</keyword>
<sequence>MVTTAFSHFLLFQYAINGEKMKISGLFDKLHHLPLSLGQSKYGCKFASLMYSCLSPKQKKNFIREIKNNITEMVCDEHGWTIVEKCLTNTDDTVLIHKKIMVPIIKELEKENSNLIRNKNFLKTILRLILFTNKNGENMSENKNGENLDQILEDFGKMAFCKKSCSQRRNEILEKFLNPLKIAIKKNFEFLVETFFGCELLIAIIKESLNAKTTFPTLDKTSTKLAKTTAKYLASKGEKLNFKVNFAKRFVLMFDDSEKTNKGTEKLRKIFFESFFANFKKRFYDEKAENAKIDQKNVINWLKSNIVFAVLAIIKMDRFLRDFPVHRDLISAIKNNKKFKF</sequence>
<accession>A0ABV2AP52</accession>
<evidence type="ECO:0000313" key="4">
    <source>
        <dbReference type="Proteomes" id="UP001439008"/>
    </source>
</evidence>
<evidence type="ECO:0000259" key="2">
    <source>
        <dbReference type="Pfam" id="PF08144"/>
    </source>
</evidence>
<dbReference type="InterPro" id="IPR012959">
    <property type="entry name" value="CPL_dom"/>
</dbReference>
<evidence type="ECO:0000313" key="3">
    <source>
        <dbReference type="EMBL" id="MES1921440.1"/>
    </source>
</evidence>
<dbReference type="PANTHER" id="PTHR13389:SF0">
    <property type="entry name" value="PUMILIO HOMOLOG 3"/>
    <property type="match status" value="1"/>
</dbReference>
<keyword evidence="4" id="KW-1185">Reference proteome</keyword>
<dbReference type="Pfam" id="PF08144">
    <property type="entry name" value="CPL"/>
    <property type="match status" value="1"/>
</dbReference>
<dbReference type="Gene3D" id="1.25.10.10">
    <property type="entry name" value="Leucine-rich Repeat Variant"/>
    <property type="match status" value="1"/>
</dbReference>
<dbReference type="SUPFAM" id="SSF48371">
    <property type="entry name" value="ARM repeat"/>
    <property type="match status" value="1"/>
</dbReference>
<reference evidence="3 4" key="1">
    <citation type="journal article" date="2024" name="BMC Biol.">
        <title>Comparative genomics of Ascetosporea gives new insight into the evolutionary basis for animal parasitism in Rhizaria.</title>
        <authorList>
            <person name="Hiltunen Thoren M."/>
            <person name="Onut-Brannstrom I."/>
            <person name="Alfjorden A."/>
            <person name="Peckova H."/>
            <person name="Swords F."/>
            <person name="Hooper C."/>
            <person name="Holzer A.S."/>
            <person name="Bass D."/>
            <person name="Burki F."/>
        </authorList>
    </citation>
    <scope>NUCLEOTIDE SEQUENCE [LARGE SCALE GENOMIC DNA]</scope>
    <source>
        <strain evidence="3">20-A016</strain>
    </source>
</reference>
<feature type="domain" description="CPL" evidence="2">
    <location>
        <begin position="150"/>
        <end position="232"/>
    </location>
</feature>
<dbReference type="InterPro" id="IPR011989">
    <property type="entry name" value="ARM-like"/>
</dbReference>
<gene>
    <name evidence="3" type="primary">puf6</name>
    <name evidence="3" type="ORF">MHBO_002971</name>
</gene>
<dbReference type="EMBL" id="JBDODL010001351">
    <property type="protein sequence ID" value="MES1921440.1"/>
    <property type="molecule type" value="Genomic_DNA"/>
</dbReference>
<proteinExistence type="predicted"/>
<evidence type="ECO:0000256" key="1">
    <source>
        <dbReference type="ARBA" id="ARBA00022884"/>
    </source>
</evidence>
<dbReference type="InterPro" id="IPR016024">
    <property type="entry name" value="ARM-type_fold"/>
</dbReference>
<name>A0ABV2AP52_9EUKA</name>
<organism evidence="3 4">
    <name type="scientific">Bonamia ostreae</name>
    <dbReference type="NCBI Taxonomy" id="126728"/>
    <lineage>
        <taxon>Eukaryota</taxon>
        <taxon>Sar</taxon>
        <taxon>Rhizaria</taxon>
        <taxon>Endomyxa</taxon>
        <taxon>Ascetosporea</taxon>
        <taxon>Haplosporida</taxon>
        <taxon>Bonamia</taxon>
    </lineage>
</organism>
<dbReference type="InterPro" id="IPR040059">
    <property type="entry name" value="PUM3"/>
</dbReference>
<comment type="caution">
    <text evidence="3">The sequence shown here is derived from an EMBL/GenBank/DDBJ whole genome shotgun (WGS) entry which is preliminary data.</text>
</comment>
<protein>
    <submittedName>
        <fullName evidence="3">Pumilio-homology domain protein</fullName>
    </submittedName>
</protein>
<dbReference type="PANTHER" id="PTHR13389">
    <property type="entry name" value="PUMILIO HOMOLOG 3"/>
    <property type="match status" value="1"/>
</dbReference>